<feature type="domain" description="CUB" evidence="7">
    <location>
        <begin position="242"/>
        <end position="350"/>
    </location>
</feature>
<dbReference type="InterPro" id="IPR000436">
    <property type="entry name" value="Sushi_SCR_CCP_dom"/>
</dbReference>
<dbReference type="FunFam" id="2.60.120.290:FF:000030">
    <property type="entry name" value="Seizure related 6 homolog like"/>
    <property type="match status" value="1"/>
</dbReference>
<evidence type="ECO:0000256" key="5">
    <source>
        <dbReference type="PROSITE-ProRule" id="PRU00302"/>
    </source>
</evidence>
<keyword evidence="3 4" id="KW-1015">Disulfide bond</keyword>
<feature type="compositionally biased region" description="Polar residues" evidence="6">
    <location>
        <begin position="167"/>
        <end position="184"/>
    </location>
</feature>
<dbReference type="PANTHER" id="PTHR45656:SF8">
    <property type="entry name" value="SEIZURE 6-LIKE PROTEIN"/>
    <property type="match status" value="1"/>
</dbReference>
<feature type="disulfide bond" evidence="4">
    <location>
        <begin position="242"/>
        <end position="269"/>
    </location>
</feature>
<evidence type="ECO:0000256" key="2">
    <source>
        <dbReference type="ARBA" id="ARBA00022737"/>
    </source>
</evidence>
<keyword evidence="2" id="KW-0677">Repeat</keyword>
<dbReference type="SUPFAM" id="SSF57535">
    <property type="entry name" value="Complement control module/SCR domain"/>
    <property type="match status" value="2"/>
</dbReference>
<reference evidence="9" key="1">
    <citation type="thesis" date="2020" institute="ProQuest LLC" country="789 East Eisenhower Parkway, Ann Arbor, MI, USA">
        <title>Comparative Genomics and Chromosome Evolution.</title>
        <authorList>
            <person name="Mudd A.B."/>
        </authorList>
    </citation>
    <scope>NUCLEOTIDE SEQUENCE</scope>
    <source>
        <strain evidence="9">Female2</strain>
        <tissue evidence="9">Blood</tissue>
    </source>
</reference>
<evidence type="ECO:0000313" key="10">
    <source>
        <dbReference type="Proteomes" id="UP000812440"/>
    </source>
</evidence>
<feature type="domain" description="Sushi" evidence="8">
    <location>
        <begin position="352"/>
        <end position="411"/>
    </location>
</feature>
<feature type="disulfide bond" evidence="4">
    <location>
        <begin position="413"/>
        <end position="440"/>
    </location>
</feature>
<keyword evidence="10" id="KW-1185">Reference proteome</keyword>
<comment type="caution">
    <text evidence="5">Lacks conserved residue(s) required for the propagation of feature annotation.</text>
</comment>
<dbReference type="GO" id="GO:0060074">
    <property type="term" value="P:synapse maturation"/>
    <property type="evidence" value="ECO:0007669"/>
    <property type="project" value="TreeGrafter"/>
</dbReference>
<dbReference type="InterPro" id="IPR051277">
    <property type="entry name" value="SEZ6_CSMD_C4BPB_Regulators"/>
</dbReference>
<dbReference type="FunFam" id="2.10.70.10:FF:000025">
    <property type="entry name" value="seizure 6-like protein 2 isoform X2"/>
    <property type="match status" value="1"/>
</dbReference>
<dbReference type="EMBL" id="JAACNH010000001">
    <property type="protein sequence ID" value="KAG8455741.1"/>
    <property type="molecule type" value="Genomic_DNA"/>
</dbReference>
<evidence type="ECO:0000256" key="6">
    <source>
        <dbReference type="SAM" id="MobiDB-lite"/>
    </source>
</evidence>
<dbReference type="Pfam" id="PF00431">
    <property type="entry name" value="CUB"/>
    <property type="match status" value="3"/>
</dbReference>
<dbReference type="PROSITE" id="PS01180">
    <property type="entry name" value="CUB"/>
    <property type="match status" value="3"/>
</dbReference>
<evidence type="ECO:0000256" key="4">
    <source>
        <dbReference type="PROSITE-ProRule" id="PRU00059"/>
    </source>
</evidence>
<dbReference type="GO" id="GO:0090036">
    <property type="term" value="P:regulation of protein kinase C signaling"/>
    <property type="evidence" value="ECO:0007669"/>
    <property type="project" value="TreeGrafter"/>
</dbReference>
<feature type="non-terminal residue" evidence="9">
    <location>
        <position position="697"/>
    </location>
</feature>
<keyword evidence="1 5" id="KW-0768">Sushi</keyword>
<sequence length="697" mass="77478">FIHLIYYCFFTDINRKQKPSPTSALELVSHELVNNRIGKESSQLKDTGSQNVAPGETFNSKKQASLFHKVVSELPSTAPNFSGTQTLPTRKKPPSLKQLNTARKRLRSHSIPVVSERLAEPSASFPISTEKIQEVKDILSESRVARDRIPEFSLWVNRRHSGTLSQFPIQMSPYTPQPSVSQNSDSRKLPFPDINTSMQADEPIEIRYMDNDLNAGEENQETTTSTIITTTVITTDQNPVQCSVNFYEPEGYIDSTDYPPLPSQNYLECTYNITVYMGYGVELQVKSVNLSVGEQLAIRGMGDDGLVVLANETLLVEGQVIRSPTNSLSVHFKTFQDDAIGTFQLHYQIFMLSCTFPRRPDNGDVTVTGLHAGGNADFHCNMGYELQGSKNLTCINASKPHWSSKEPICIAPCGGRVQNATVGRVLSPNFPSNYSNNLFCAWTIDALSGQKLHLHFEKFILTDKDRLAVYSNGKMLFDSAKTETVPFEGLISEGSCIRIEFSTDETKTAPGFNIRFEAFERGHCYEPYIQNGNFTTTDPTYSMGTVIEFSCDPGHSLEQGPAIIECINMKDPYWNDTEPVCRAMCGGELSTPAGVILSPNWPDLYTEGEDCIWRIHVGDDRRIFLDVQLLNLSNNDILTIYDGDEITSKILGQFVGSSGPQKLYSSSPDLSIQFHSDPAGLIFGKGQGFIINYIGLP</sequence>
<protein>
    <submittedName>
        <fullName evidence="9">Uncharacterized protein</fullName>
    </submittedName>
</protein>
<evidence type="ECO:0000259" key="8">
    <source>
        <dbReference type="PROSITE" id="PS50923"/>
    </source>
</evidence>
<accession>A0A8T2KMH3</accession>
<dbReference type="Pfam" id="PF00084">
    <property type="entry name" value="Sushi"/>
    <property type="match status" value="2"/>
</dbReference>
<evidence type="ECO:0000256" key="1">
    <source>
        <dbReference type="ARBA" id="ARBA00022659"/>
    </source>
</evidence>
<dbReference type="CDD" id="cd00033">
    <property type="entry name" value="CCP"/>
    <property type="match status" value="2"/>
</dbReference>
<evidence type="ECO:0000259" key="7">
    <source>
        <dbReference type="PROSITE" id="PS01180"/>
    </source>
</evidence>
<dbReference type="GO" id="GO:0043025">
    <property type="term" value="C:neuronal cell body"/>
    <property type="evidence" value="ECO:0007669"/>
    <property type="project" value="TreeGrafter"/>
</dbReference>
<dbReference type="AlphaFoldDB" id="A0A8T2KMH3"/>
<evidence type="ECO:0000256" key="3">
    <source>
        <dbReference type="ARBA" id="ARBA00023157"/>
    </source>
</evidence>
<dbReference type="InterPro" id="IPR035914">
    <property type="entry name" value="Sperma_CUB_dom_sf"/>
</dbReference>
<dbReference type="SMART" id="SM00042">
    <property type="entry name" value="CUB"/>
    <property type="match status" value="3"/>
</dbReference>
<feature type="domain" description="CUB" evidence="7">
    <location>
        <begin position="413"/>
        <end position="519"/>
    </location>
</feature>
<evidence type="ECO:0000313" key="9">
    <source>
        <dbReference type="EMBL" id="KAG8455741.1"/>
    </source>
</evidence>
<dbReference type="PROSITE" id="PS50923">
    <property type="entry name" value="SUSHI"/>
    <property type="match status" value="2"/>
</dbReference>
<dbReference type="SUPFAM" id="SSF49854">
    <property type="entry name" value="Spermadhesin, CUB domain"/>
    <property type="match status" value="3"/>
</dbReference>
<dbReference type="InterPro" id="IPR035976">
    <property type="entry name" value="Sushi/SCR/CCP_sf"/>
</dbReference>
<proteinExistence type="predicted"/>
<dbReference type="PANTHER" id="PTHR45656">
    <property type="entry name" value="PROTEIN CBR-CLEC-78"/>
    <property type="match status" value="1"/>
</dbReference>
<dbReference type="SMART" id="SM00032">
    <property type="entry name" value="CCP"/>
    <property type="match status" value="2"/>
</dbReference>
<comment type="caution">
    <text evidence="9">The sequence shown here is derived from an EMBL/GenBank/DDBJ whole genome shotgun (WGS) entry which is preliminary data.</text>
</comment>
<dbReference type="Proteomes" id="UP000812440">
    <property type="component" value="Chromosome 1"/>
</dbReference>
<dbReference type="Gene3D" id="2.60.120.290">
    <property type="entry name" value="Spermadhesin, CUB domain"/>
    <property type="match status" value="3"/>
</dbReference>
<dbReference type="CDD" id="cd00041">
    <property type="entry name" value="CUB"/>
    <property type="match status" value="3"/>
</dbReference>
<feature type="region of interest" description="Disordered" evidence="6">
    <location>
        <begin position="167"/>
        <end position="186"/>
    </location>
</feature>
<name>A0A8T2KMH3_9PIPI</name>
<feature type="domain" description="Sushi" evidence="8">
    <location>
        <begin position="522"/>
        <end position="583"/>
    </location>
</feature>
<organism evidence="9 10">
    <name type="scientific">Hymenochirus boettgeri</name>
    <name type="common">Congo dwarf clawed frog</name>
    <dbReference type="NCBI Taxonomy" id="247094"/>
    <lineage>
        <taxon>Eukaryota</taxon>
        <taxon>Metazoa</taxon>
        <taxon>Chordata</taxon>
        <taxon>Craniata</taxon>
        <taxon>Vertebrata</taxon>
        <taxon>Euteleostomi</taxon>
        <taxon>Amphibia</taxon>
        <taxon>Batrachia</taxon>
        <taxon>Anura</taxon>
        <taxon>Pipoidea</taxon>
        <taxon>Pipidae</taxon>
        <taxon>Pipinae</taxon>
        <taxon>Hymenochirus</taxon>
    </lineage>
</organism>
<dbReference type="Gene3D" id="2.10.70.10">
    <property type="entry name" value="Complement Module, domain 1"/>
    <property type="match status" value="2"/>
</dbReference>
<dbReference type="GO" id="GO:0005783">
    <property type="term" value="C:endoplasmic reticulum"/>
    <property type="evidence" value="ECO:0007669"/>
    <property type="project" value="TreeGrafter"/>
</dbReference>
<dbReference type="OrthoDB" id="9935125at2759"/>
<gene>
    <name evidence="9" type="ORF">GDO86_001798</name>
</gene>
<feature type="domain" description="CUB" evidence="7">
    <location>
        <begin position="585"/>
        <end position="696"/>
    </location>
</feature>
<dbReference type="InterPro" id="IPR000859">
    <property type="entry name" value="CUB_dom"/>
</dbReference>